<dbReference type="EMBL" id="CP063845">
    <property type="protein sequence ID" value="UFP96030.1"/>
    <property type="molecule type" value="Genomic_DNA"/>
</dbReference>
<dbReference type="Gene3D" id="2.60.120.10">
    <property type="entry name" value="Jelly Rolls"/>
    <property type="match status" value="1"/>
</dbReference>
<name>A0ABY3PQU5_9CYAN</name>
<accession>A0ABY3PQU5</accession>
<evidence type="ECO:0000313" key="2">
    <source>
        <dbReference type="Proteomes" id="UP001054846"/>
    </source>
</evidence>
<organism evidence="1 2">
    <name type="scientific">Gloeobacter morelensis MG652769</name>
    <dbReference type="NCBI Taxonomy" id="2781736"/>
    <lineage>
        <taxon>Bacteria</taxon>
        <taxon>Bacillati</taxon>
        <taxon>Cyanobacteriota</taxon>
        <taxon>Cyanophyceae</taxon>
        <taxon>Gloeobacterales</taxon>
        <taxon>Gloeobacteraceae</taxon>
        <taxon>Gloeobacter</taxon>
        <taxon>Gloeobacter morelensis</taxon>
    </lineage>
</organism>
<dbReference type="SUPFAM" id="SSF51182">
    <property type="entry name" value="RmlC-like cupins"/>
    <property type="match status" value="1"/>
</dbReference>
<dbReference type="InterPro" id="IPR011051">
    <property type="entry name" value="RmlC_Cupin_sf"/>
</dbReference>
<protein>
    <submittedName>
        <fullName evidence="1">Cupin</fullName>
    </submittedName>
</protein>
<sequence length="210" mass="23937">MAEATDGWIENRNWLVTAAGQCDALPLDTVELPVQPYRLYRFLTEVEDILSITSDAVERVRMLMPLVRKLLCSSYWLQLQYTAPSADPGWSVHCLYDEFDFPLTVQMVAWLPGQASAVHNHATWGIVAVVQGREKNCFWRRSPTIDYPDQVEMTGEKIVEAGDIIAFTPEAIHSIESLGDQPVVTFNLYGETDYTQRFEFNLFLHTAMPF</sequence>
<dbReference type="InterPro" id="IPR014710">
    <property type="entry name" value="RmlC-like_jellyroll"/>
</dbReference>
<proteinExistence type="predicted"/>
<dbReference type="CDD" id="cd10548">
    <property type="entry name" value="cupin_CDO"/>
    <property type="match status" value="1"/>
</dbReference>
<reference evidence="1 2" key="1">
    <citation type="journal article" date="2021" name="Genome Biol. Evol.">
        <title>Complete Genome Sequencing of a Novel Gloeobacter Species from a Waterfall Cave in Mexico.</title>
        <authorList>
            <person name="Saw J.H."/>
            <person name="Cardona T."/>
            <person name="Montejano G."/>
        </authorList>
    </citation>
    <scope>NUCLEOTIDE SEQUENCE [LARGE SCALE GENOMIC DNA]</scope>
    <source>
        <strain evidence="1">MG652769</strain>
    </source>
</reference>
<evidence type="ECO:0000313" key="1">
    <source>
        <dbReference type="EMBL" id="UFP96030.1"/>
    </source>
</evidence>
<keyword evidence="2" id="KW-1185">Reference proteome</keyword>
<gene>
    <name evidence="1" type="ORF">ISF26_07415</name>
</gene>
<dbReference type="Proteomes" id="UP001054846">
    <property type="component" value="Chromosome"/>
</dbReference>
<dbReference type="RefSeq" id="WP_230843273.1">
    <property type="nucleotide sequence ID" value="NZ_CP063845.1"/>
</dbReference>